<dbReference type="CDD" id="cd12148">
    <property type="entry name" value="fungal_TF_MHR"/>
    <property type="match status" value="1"/>
</dbReference>
<dbReference type="GO" id="GO:0006351">
    <property type="term" value="P:DNA-templated transcription"/>
    <property type="evidence" value="ECO:0007669"/>
    <property type="project" value="InterPro"/>
</dbReference>
<proteinExistence type="predicted"/>
<reference evidence="5 6" key="1">
    <citation type="submission" date="2023-11" db="EMBL/GenBank/DDBJ databases">
        <title>An acidophilic fungus is an integral part of prey digestion in a carnivorous sundew plant.</title>
        <authorList>
            <person name="Tsai I.J."/>
        </authorList>
    </citation>
    <scope>NUCLEOTIDE SEQUENCE [LARGE SCALE GENOMIC DNA]</scope>
    <source>
        <strain evidence="5">169a</strain>
    </source>
</reference>
<dbReference type="InterPro" id="IPR001138">
    <property type="entry name" value="Zn2Cys6_DnaBD"/>
</dbReference>
<evidence type="ECO:0000259" key="4">
    <source>
        <dbReference type="PROSITE" id="PS50048"/>
    </source>
</evidence>
<dbReference type="Pfam" id="PF04082">
    <property type="entry name" value="Fungal_trans"/>
    <property type="match status" value="1"/>
</dbReference>
<feature type="domain" description="Zn(2)-C6 fungal-type" evidence="4">
    <location>
        <begin position="24"/>
        <end position="56"/>
    </location>
</feature>
<dbReference type="SMART" id="SM00906">
    <property type="entry name" value="Fungal_trans"/>
    <property type="match status" value="1"/>
</dbReference>
<dbReference type="EMBL" id="CP138580">
    <property type="protein sequence ID" value="WPG98196.1"/>
    <property type="molecule type" value="Genomic_DNA"/>
</dbReference>
<dbReference type="SUPFAM" id="SSF57701">
    <property type="entry name" value="Zn2/Cys6 DNA-binding domain"/>
    <property type="match status" value="1"/>
</dbReference>
<organism evidence="5 6">
    <name type="scientific">Acrodontium crateriforme</name>
    <dbReference type="NCBI Taxonomy" id="150365"/>
    <lineage>
        <taxon>Eukaryota</taxon>
        <taxon>Fungi</taxon>
        <taxon>Dikarya</taxon>
        <taxon>Ascomycota</taxon>
        <taxon>Pezizomycotina</taxon>
        <taxon>Dothideomycetes</taxon>
        <taxon>Dothideomycetidae</taxon>
        <taxon>Mycosphaerellales</taxon>
        <taxon>Teratosphaeriaceae</taxon>
        <taxon>Acrodontium</taxon>
    </lineage>
</organism>
<accession>A0AAQ3LY72</accession>
<dbReference type="GO" id="GO:0005634">
    <property type="term" value="C:nucleus"/>
    <property type="evidence" value="ECO:0007669"/>
    <property type="project" value="TreeGrafter"/>
</dbReference>
<evidence type="ECO:0000256" key="1">
    <source>
        <dbReference type="ARBA" id="ARBA00022723"/>
    </source>
</evidence>
<name>A0AAQ3LY72_9PEZI</name>
<keyword evidence="6" id="KW-1185">Reference proteome</keyword>
<dbReference type="InterPro" id="IPR036864">
    <property type="entry name" value="Zn2-C6_fun-type_DNA-bd_sf"/>
</dbReference>
<sequence length="649" mass="73748">MELDESQARQNSEGRPYRSHKFPACTACRHRKGRCHVDDHTQPCRYCRRRSLPCDHSLEVARRSSGKGNTARRLPYSERRSIAATTNLSVGSSPFPHSSFEEMQKPSESSPVMVDPTMADDLDVLERFLVAQNPAESAAAQRFVRVSNTSGESMVYRNVPRLRQGLQSTTSPGVAQREIIENIVRSLAPHVIKLYFDHINPSFPILDEASFWKLWHKDAKLISSTLMCELYAVTILYWDLSEHLRGLSRPDVQFVWNQAVLALRDDFMAPTLTTVHAALLDMLGRPIYHVTGNIINAGRTVSLARSQGLHRDSTAWRASEAEKSLRTRLWWGVLIHDHWSSLSHGTPPNIARDDHDVPLPKLESFLVSTAPEARQRALVSFYHLCRLTAILGDILPLVYSLALNYKEAWKKMRRIECALDEWEDSLPGYLSDGRQNDRRETAGKPWSSGLWFYYLTLRLMLNRLAFRITLRDKDQANAENKLYRFAELRKSASVLVDFTTSLQRDQFREFWLPYTAYLVVSAATTLLRCTVESSNPQEKNQSIVALVRFLNALRIARDDYDWDLASLCIETCGQSIMSIASATQTAMESVTANRGAVVSADVPQSPIDLHDPPMTTEPLAEDSILQLTLDIPWDHLWDDLAEPWLSDHC</sequence>
<dbReference type="PROSITE" id="PS00463">
    <property type="entry name" value="ZN2_CY6_FUNGAL_1"/>
    <property type="match status" value="1"/>
</dbReference>
<keyword evidence="1" id="KW-0479">Metal-binding</keyword>
<feature type="region of interest" description="Disordered" evidence="3">
    <location>
        <begin position="85"/>
        <end position="112"/>
    </location>
</feature>
<dbReference type="PANTHER" id="PTHR31668">
    <property type="entry name" value="GLUCOSE TRANSPORT TRANSCRIPTION REGULATOR RGT1-RELATED-RELATED"/>
    <property type="match status" value="1"/>
</dbReference>
<dbReference type="InterPro" id="IPR050797">
    <property type="entry name" value="Carb_Metab_Trans_Reg"/>
</dbReference>
<dbReference type="GO" id="GO:0001080">
    <property type="term" value="P:nitrogen catabolite activation of transcription from RNA polymerase II promoter"/>
    <property type="evidence" value="ECO:0007669"/>
    <property type="project" value="TreeGrafter"/>
</dbReference>
<evidence type="ECO:0000313" key="6">
    <source>
        <dbReference type="Proteomes" id="UP001303373"/>
    </source>
</evidence>
<dbReference type="GO" id="GO:0000981">
    <property type="term" value="F:DNA-binding transcription factor activity, RNA polymerase II-specific"/>
    <property type="evidence" value="ECO:0007669"/>
    <property type="project" value="InterPro"/>
</dbReference>
<dbReference type="GO" id="GO:0008270">
    <property type="term" value="F:zinc ion binding"/>
    <property type="evidence" value="ECO:0007669"/>
    <property type="project" value="InterPro"/>
</dbReference>
<dbReference type="AlphaFoldDB" id="A0AAQ3LY72"/>
<evidence type="ECO:0000256" key="2">
    <source>
        <dbReference type="ARBA" id="ARBA00023242"/>
    </source>
</evidence>
<dbReference type="GO" id="GO:0003677">
    <property type="term" value="F:DNA binding"/>
    <property type="evidence" value="ECO:0007669"/>
    <property type="project" value="InterPro"/>
</dbReference>
<evidence type="ECO:0000256" key="3">
    <source>
        <dbReference type="SAM" id="MobiDB-lite"/>
    </source>
</evidence>
<protein>
    <submittedName>
        <fullName evidence="5">Fungal-specific transcription factor domain-containing protein</fullName>
    </submittedName>
</protein>
<dbReference type="PROSITE" id="PS50048">
    <property type="entry name" value="ZN2_CY6_FUNGAL_2"/>
    <property type="match status" value="1"/>
</dbReference>
<keyword evidence="2" id="KW-0539">Nucleus</keyword>
<dbReference type="CDD" id="cd00067">
    <property type="entry name" value="GAL4"/>
    <property type="match status" value="1"/>
</dbReference>
<dbReference type="PANTHER" id="PTHR31668:SF10">
    <property type="entry name" value="ZN(II)2CYS6 TRANSCRIPTION FACTOR (EUROFUNG)"/>
    <property type="match status" value="1"/>
</dbReference>
<feature type="compositionally biased region" description="Polar residues" evidence="3">
    <location>
        <begin position="85"/>
        <end position="96"/>
    </location>
</feature>
<evidence type="ECO:0000313" key="5">
    <source>
        <dbReference type="EMBL" id="WPG98196.1"/>
    </source>
</evidence>
<gene>
    <name evidence="5" type="ORF">R9X50_00098300</name>
</gene>
<dbReference type="InterPro" id="IPR007219">
    <property type="entry name" value="XnlR_reg_dom"/>
</dbReference>
<dbReference type="Gene3D" id="4.10.240.10">
    <property type="entry name" value="Zn(2)-C6 fungal-type DNA-binding domain"/>
    <property type="match status" value="1"/>
</dbReference>
<dbReference type="Proteomes" id="UP001303373">
    <property type="component" value="Chromosome 1"/>
</dbReference>